<feature type="region of interest" description="Disordered" evidence="1">
    <location>
        <begin position="1"/>
        <end position="42"/>
    </location>
</feature>
<organism evidence="3 4">
    <name type="scientific">Piloderma croceum (strain F 1598)</name>
    <dbReference type="NCBI Taxonomy" id="765440"/>
    <lineage>
        <taxon>Eukaryota</taxon>
        <taxon>Fungi</taxon>
        <taxon>Dikarya</taxon>
        <taxon>Basidiomycota</taxon>
        <taxon>Agaricomycotina</taxon>
        <taxon>Agaricomycetes</taxon>
        <taxon>Agaricomycetidae</taxon>
        <taxon>Atheliales</taxon>
        <taxon>Atheliaceae</taxon>
        <taxon>Piloderma</taxon>
    </lineage>
</organism>
<accession>A0A0C3FFB7</accession>
<proteinExistence type="predicted"/>
<dbReference type="EMBL" id="KN832992">
    <property type="protein sequence ID" value="KIM83160.1"/>
    <property type="molecule type" value="Genomic_DNA"/>
</dbReference>
<dbReference type="InParanoid" id="A0A0C3FFB7"/>
<reference evidence="4" key="2">
    <citation type="submission" date="2015-01" db="EMBL/GenBank/DDBJ databases">
        <title>Evolutionary Origins and Diversification of the Mycorrhizal Mutualists.</title>
        <authorList>
            <consortium name="DOE Joint Genome Institute"/>
            <consortium name="Mycorrhizal Genomics Consortium"/>
            <person name="Kohler A."/>
            <person name="Kuo A."/>
            <person name="Nagy L.G."/>
            <person name="Floudas D."/>
            <person name="Copeland A."/>
            <person name="Barry K.W."/>
            <person name="Cichocki N."/>
            <person name="Veneault-Fourrey C."/>
            <person name="LaButti K."/>
            <person name="Lindquist E.A."/>
            <person name="Lipzen A."/>
            <person name="Lundell T."/>
            <person name="Morin E."/>
            <person name="Murat C."/>
            <person name="Riley R."/>
            <person name="Ohm R."/>
            <person name="Sun H."/>
            <person name="Tunlid A."/>
            <person name="Henrissat B."/>
            <person name="Grigoriev I.V."/>
            <person name="Hibbett D.S."/>
            <person name="Martin F."/>
        </authorList>
    </citation>
    <scope>NUCLEOTIDE SEQUENCE [LARGE SCALE GENOMIC DNA]</scope>
    <source>
        <strain evidence="4">F 1598</strain>
    </source>
</reference>
<protein>
    <recommendedName>
        <fullName evidence="2">DUF6589 domain-containing protein</fullName>
    </recommendedName>
</protein>
<feature type="compositionally biased region" description="Polar residues" evidence="1">
    <location>
        <begin position="12"/>
        <end position="21"/>
    </location>
</feature>
<evidence type="ECO:0000256" key="1">
    <source>
        <dbReference type="SAM" id="MobiDB-lite"/>
    </source>
</evidence>
<dbReference type="Pfam" id="PF20231">
    <property type="entry name" value="DUF6589"/>
    <property type="match status" value="2"/>
</dbReference>
<dbReference type="HOGENOM" id="CLU_008946_0_0_1"/>
<reference evidence="3 4" key="1">
    <citation type="submission" date="2014-04" db="EMBL/GenBank/DDBJ databases">
        <authorList>
            <consortium name="DOE Joint Genome Institute"/>
            <person name="Kuo A."/>
            <person name="Tarkka M."/>
            <person name="Buscot F."/>
            <person name="Kohler A."/>
            <person name="Nagy L.G."/>
            <person name="Floudas D."/>
            <person name="Copeland A."/>
            <person name="Barry K.W."/>
            <person name="Cichocki N."/>
            <person name="Veneault-Fourrey C."/>
            <person name="LaButti K."/>
            <person name="Lindquist E.A."/>
            <person name="Lipzen A."/>
            <person name="Lundell T."/>
            <person name="Morin E."/>
            <person name="Murat C."/>
            <person name="Sun H."/>
            <person name="Tunlid A."/>
            <person name="Henrissat B."/>
            <person name="Grigoriev I.V."/>
            <person name="Hibbett D.S."/>
            <person name="Martin F."/>
            <person name="Nordberg H.P."/>
            <person name="Cantor M.N."/>
            <person name="Hua S.X."/>
        </authorList>
    </citation>
    <scope>NUCLEOTIDE SEQUENCE [LARGE SCALE GENOMIC DNA]</scope>
    <source>
        <strain evidence="3 4">F 1598</strain>
    </source>
</reference>
<sequence>MRQQGKHAYSLPTASTLNAMASSKRGRNDENSPLTFIDHSTPIPKRPRLKALPLTPIEIKNIQAKHARTAKQVLDTKERVGSKSCVEHVLSSITAAGYETLYAFVDELLNTRDQQISSRVSKMLGQHGEAILNNICARQPDLATQWAVNVSGQILAEEGQRLANYLWPAADRGMSDVLQNFSLKKIMADAEHIVPTLCNLLRQIATNSKPNARDNVLATVICMLAQTRNEQSSKFQTTMCIYLLACGASRSQFDVLNHAGFTLSYSSAIGKIKALGQERLLEIVGLVRECAFMIIWDNLNIAFRVGEQRKDSKDHFDNRTTATLIPLYDVKFGGIPLNSKLHRDNHQPVIDFTHEDLLPSRQQVQELEAEQLWHIEDILFDAFPDLQSRFKDKIKPVTNILPIPIHQTEQYPLPAMHIDESSLEGTLGVLENIITKTLKLSGEDLKKHGIILCAGDQLTMSLLDKASASRRDDSELVDNVGRYTEGQLGLFHVKIAGNRMITNEYWGVPNSISPWSLWKINFLLGRKAISAGWKAKTLPPFRPTYELILQLALPANILEGFYYDEIPHIVKKLFNRDALKLRALKYSIKRGDVGTVINILADWMLMFRGIGKMPKYADALFHLLASLKRMDARLRDGFLKNWLANLTGKIDGFKEMDLLQEHQNFWAKVTSP</sequence>
<dbReference type="AlphaFoldDB" id="A0A0C3FFB7"/>
<dbReference type="InterPro" id="IPR046496">
    <property type="entry name" value="DUF6589"/>
</dbReference>
<dbReference type="Proteomes" id="UP000054166">
    <property type="component" value="Unassembled WGS sequence"/>
</dbReference>
<feature type="domain" description="DUF6589" evidence="2">
    <location>
        <begin position="353"/>
        <end position="561"/>
    </location>
</feature>
<evidence type="ECO:0000313" key="4">
    <source>
        <dbReference type="Proteomes" id="UP000054166"/>
    </source>
</evidence>
<evidence type="ECO:0000259" key="2">
    <source>
        <dbReference type="Pfam" id="PF20231"/>
    </source>
</evidence>
<feature type="domain" description="DUF6589" evidence="2">
    <location>
        <begin position="573"/>
        <end position="670"/>
    </location>
</feature>
<dbReference type="OrthoDB" id="5424058at2759"/>
<dbReference type="STRING" id="765440.A0A0C3FFB7"/>
<keyword evidence="4" id="KW-1185">Reference proteome</keyword>
<name>A0A0C3FFB7_PILCF</name>
<evidence type="ECO:0000313" key="3">
    <source>
        <dbReference type="EMBL" id="KIM83160.1"/>
    </source>
</evidence>
<gene>
    <name evidence="3" type="ORF">PILCRDRAFT_7560</name>
</gene>